<gene>
    <name evidence="8" type="ORF">BCV38_08695</name>
</gene>
<comment type="subcellular location">
    <subcellularLocation>
        <location evidence="1">Cell membrane</location>
        <topology evidence="1">Multi-pass membrane protein</topology>
    </subcellularLocation>
</comment>
<evidence type="ECO:0008006" key="10">
    <source>
        <dbReference type="Google" id="ProtNLM"/>
    </source>
</evidence>
<keyword evidence="9" id="KW-1185">Reference proteome</keyword>
<comment type="similarity">
    <text evidence="2">Belongs to the polysaccharide synthase family.</text>
</comment>
<accession>A0AA44VRL2</accession>
<dbReference type="RefSeq" id="WP_102336620.1">
    <property type="nucleotide sequence ID" value="NZ_JAAHTI010000001.1"/>
</dbReference>
<feature type="transmembrane region" description="Helical" evidence="7">
    <location>
        <begin position="282"/>
        <end position="303"/>
    </location>
</feature>
<comment type="caution">
    <text evidence="8">The sequence shown here is derived from an EMBL/GenBank/DDBJ whole genome shotgun (WGS) entry which is preliminary data.</text>
</comment>
<proteinExistence type="inferred from homology"/>
<evidence type="ECO:0000256" key="6">
    <source>
        <dbReference type="ARBA" id="ARBA00023136"/>
    </source>
</evidence>
<evidence type="ECO:0000313" key="8">
    <source>
        <dbReference type="EMBL" id="PME27113.1"/>
    </source>
</evidence>
<dbReference type="PANTHER" id="PTHR30250">
    <property type="entry name" value="PST FAMILY PREDICTED COLANIC ACID TRANSPORTER"/>
    <property type="match status" value="1"/>
</dbReference>
<keyword evidence="5 7" id="KW-1133">Transmembrane helix</keyword>
<feature type="transmembrane region" description="Helical" evidence="7">
    <location>
        <begin position="115"/>
        <end position="134"/>
    </location>
</feature>
<organism evidence="8 9">
    <name type="scientific">Vibrio lentus</name>
    <dbReference type="NCBI Taxonomy" id="136468"/>
    <lineage>
        <taxon>Bacteria</taxon>
        <taxon>Pseudomonadati</taxon>
        <taxon>Pseudomonadota</taxon>
        <taxon>Gammaproteobacteria</taxon>
        <taxon>Vibrionales</taxon>
        <taxon>Vibrionaceae</taxon>
        <taxon>Vibrio</taxon>
    </lineage>
</organism>
<feature type="transmembrane region" description="Helical" evidence="7">
    <location>
        <begin position="323"/>
        <end position="346"/>
    </location>
</feature>
<dbReference type="Proteomes" id="UP000239763">
    <property type="component" value="Unassembled WGS sequence"/>
</dbReference>
<feature type="transmembrane region" description="Helical" evidence="7">
    <location>
        <begin position="12"/>
        <end position="36"/>
    </location>
</feature>
<feature type="transmembrane region" description="Helical" evidence="7">
    <location>
        <begin position="382"/>
        <end position="402"/>
    </location>
</feature>
<dbReference type="EMBL" id="MCSB01000024">
    <property type="protein sequence ID" value="PME27113.1"/>
    <property type="molecule type" value="Genomic_DNA"/>
</dbReference>
<dbReference type="InterPro" id="IPR050833">
    <property type="entry name" value="Poly_Biosynth_Transport"/>
</dbReference>
<dbReference type="PANTHER" id="PTHR30250:SF10">
    <property type="entry name" value="LIPOPOLYSACCHARIDE BIOSYNTHESIS PROTEIN WZXC"/>
    <property type="match status" value="1"/>
</dbReference>
<evidence type="ECO:0000256" key="3">
    <source>
        <dbReference type="ARBA" id="ARBA00022475"/>
    </source>
</evidence>
<keyword evidence="6 7" id="KW-0472">Membrane</keyword>
<feature type="transmembrane region" description="Helical" evidence="7">
    <location>
        <begin position="73"/>
        <end position="103"/>
    </location>
</feature>
<evidence type="ECO:0000256" key="7">
    <source>
        <dbReference type="SAM" id="Phobius"/>
    </source>
</evidence>
<keyword evidence="4 7" id="KW-0812">Transmembrane</keyword>
<feature type="transmembrane region" description="Helical" evidence="7">
    <location>
        <begin position="447"/>
        <end position="470"/>
    </location>
</feature>
<dbReference type="AlphaFoldDB" id="A0AA44VRL2"/>
<evidence type="ECO:0000313" key="9">
    <source>
        <dbReference type="Proteomes" id="UP000239763"/>
    </source>
</evidence>
<keyword evidence="3" id="KW-1003">Cell membrane</keyword>
<feature type="transmembrane region" description="Helical" evidence="7">
    <location>
        <begin position="42"/>
        <end position="61"/>
    </location>
</feature>
<dbReference type="GO" id="GO:0005886">
    <property type="term" value="C:plasma membrane"/>
    <property type="evidence" value="ECO:0007669"/>
    <property type="project" value="UniProtKB-SubCell"/>
</dbReference>
<evidence type="ECO:0000256" key="5">
    <source>
        <dbReference type="ARBA" id="ARBA00022989"/>
    </source>
</evidence>
<name>A0AA44VRL2_9VIBR</name>
<evidence type="ECO:0000256" key="4">
    <source>
        <dbReference type="ARBA" id="ARBA00022692"/>
    </source>
</evidence>
<protein>
    <recommendedName>
        <fullName evidence="10">Lipopolysaccharide biosynthesis protein</fullName>
    </recommendedName>
</protein>
<evidence type="ECO:0000256" key="2">
    <source>
        <dbReference type="ARBA" id="ARBA00007430"/>
    </source>
</evidence>
<feature type="transmembrane region" description="Helical" evidence="7">
    <location>
        <begin position="409"/>
        <end position="427"/>
    </location>
</feature>
<reference evidence="8 9" key="1">
    <citation type="journal article" date="2018" name="Nature">
        <title>A major lineage of non-tailed dsDNA viruses as unrecognized killers of marine bacteria.</title>
        <authorList>
            <person name="Kauffman K.M."/>
            <person name="Hussain F.A."/>
            <person name="Yang J."/>
            <person name="Arevalo P."/>
            <person name="Brown J.M."/>
            <person name="Chang W.K."/>
            <person name="VanInsberghe D."/>
            <person name="Elsherbini J."/>
            <person name="Sharma R.S."/>
            <person name="Cutler M.B."/>
            <person name="Kelly L."/>
            <person name="Polz M.F."/>
        </authorList>
    </citation>
    <scope>NUCLEOTIDE SEQUENCE [LARGE SCALE GENOMIC DNA]</scope>
    <source>
        <strain evidence="8 9">10N.286.55.E1</strain>
    </source>
</reference>
<dbReference type="GeneID" id="69649075"/>
<sequence>MNRELSIRKVAVLFFSKLVPPILNFCVFVYAARILLPEDFGLVALAVSIIYMLSTLLPSGWRTYILKQEEVSPLLFSTVLWFHVFCAAFIICLIYIFTVISYFSFQDETFNDVLVVLSIKIAFDCFFLVGNTYFLKNLDYNRIAVRSITASVCSSILTLWFVYTGAGLWAIVIAQLSISVTNALITLHGTLHLIKFRLSIEELRKSSSFALSATYSDILTSISQNYDSIVIGIMLGKRELGFFNVANRLSRVLNDTLLATLNDISLPTLSKKLHCKEELRRSFLLTVRASSFIMIPIFLLLGFESQAVIVTLFGEKWLQSMNSLKAFCVILTLVIFGLPQKNIIVLNNESSWWAKRQLVILAFSTPLTVIVSNMGLDFLLVYLVAVKLLFATLSCLKSCNILSLKLSEYLILIIKPIFIGLLSYYISSLICGDVQISKGTVDTLLSLIYKSLLFSTSYMVFVILMEWGFIKPYFSAKIDLRNVK</sequence>
<evidence type="ECO:0000256" key="1">
    <source>
        <dbReference type="ARBA" id="ARBA00004651"/>
    </source>
</evidence>
<dbReference type="Pfam" id="PF13440">
    <property type="entry name" value="Polysacc_synt_3"/>
    <property type="match status" value="1"/>
</dbReference>